<dbReference type="RefSeq" id="WP_377048971.1">
    <property type="nucleotide sequence ID" value="NZ_JBHLVZ010000002.1"/>
</dbReference>
<accession>A0ABV6IML9</accession>
<sequence>MTASPPGPHRPAAAHPGRRPLALGMLGSLGLALAGAAAAQGLEGATILAPGPEDGGSARWAARAGAALARGIQRPGAMRLSLLGGPDGVTAANRFATLDGSGPSLLALPGHTCHARLAGATRARFEPRAWMPLLLSWHGAVLAGRGPVPGRGATPLRVAMPSPDAPEAAALAALDLLGVAAQGVIGQPEAAFASGEADALIVLGPEPLLRAQALGAAPWYGFPVPGEAEPAEVPSFPATSPGAQAMVAAVAAMQVRAALVTPVLTAADSVAAWRLAATRWQDEERALPTEGLPLVGAAAAAAFALLLPGPDAVLDYRHWLDRRLGWRPA</sequence>
<evidence type="ECO:0008006" key="3">
    <source>
        <dbReference type="Google" id="ProtNLM"/>
    </source>
</evidence>
<organism evidence="1 2">
    <name type="scientific">Muricoccus vinaceus</name>
    <dbReference type="NCBI Taxonomy" id="424704"/>
    <lineage>
        <taxon>Bacteria</taxon>
        <taxon>Pseudomonadati</taxon>
        <taxon>Pseudomonadota</taxon>
        <taxon>Alphaproteobacteria</taxon>
        <taxon>Acetobacterales</taxon>
        <taxon>Roseomonadaceae</taxon>
        <taxon>Muricoccus</taxon>
    </lineage>
</organism>
<dbReference type="Proteomes" id="UP001589789">
    <property type="component" value="Unassembled WGS sequence"/>
</dbReference>
<protein>
    <recommendedName>
        <fullName evidence="3">Tripartite tricarboxylate transporter family receptor</fullName>
    </recommendedName>
</protein>
<proteinExistence type="predicted"/>
<name>A0ABV6IML9_9PROT</name>
<evidence type="ECO:0000313" key="2">
    <source>
        <dbReference type="Proteomes" id="UP001589789"/>
    </source>
</evidence>
<evidence type="ECO:0000313" key="1">
    <source>
        <dbReference type="EMBL" id="MFC0384837.1"/>
    </source>
</evidence>
<comment type="caution">
    <text evidence="1">The sequence shown here is derived from an EMBL/GenBank/DDBJ whole genome shotgun (WGS) entry which is preliminary data.</text>
</comment>
<keyword evidence="2" id="KW-1185">Reference proteome</keyword>
<dbReference type="EMBL" id="JBHLVZ010000002">
    <property type="protein sequence ID" value="MFC0384837.1"/>
    <property type="molecule type" value="Genomic_DNA"/>
</dbReference>
<gene>
    <name evidence="1" type="ORF">ACFFIC_04640</name>
</gene>
<reference evidence="1 2" key="1">
    <citation type="submission" date="2024-09" db="EMBL/GenBank/DDBJ databases">
        <authorList>
            <person name="Sun Q."/>
            <person name="Mori K."/>
        </authorList>
    </citation>
    <scope>NUCLEOTIDE SEQUENCE [LARGE SCALE GENOMIC DNA]</scope>
    <source>
        <strain evidence="1 2">CCM 7468</strain>
    </source>
</reference>